<evidence type="ECO:0000256" key="3">
    <source>
        <dbReference type="ARBA" id="ARBA00013085"/>
    </source>
</evidence>
<evidence type="ECO:0000256" key="5">
    <source>
        <dbReference type="ARBA" id="ARBA00022801"/>
    </source>
</evidence>
<reference evidence="9" key="1">
    <citation type="submission" date="2021-07" db="EMBL/GenBank/DDBJ databases">
        <title>Studies on halocins as antimicrobial molecules from haloarchaea.</title>
        <authorList>
            <person name="Kumar S."/>
            <person name="Khare S.K."/>
        </authorList>
    </citation>
    <scope>NUCLEOTIDE SEQUENCE</scope>
    <source>
        <strain evidence="9">NCIM 5678</strain>
        <plasmid evidence="9">pHl5678-2</plasmid>
    </source>
</reference>
<evidence type="ECO:0000256" key="2">
    <source>
        <dbReference type="ARBA" id="ARBA00009152"/>
    </source>
</evidence>
<dbReference type="Gene3D" id="3.20.20.140">
    <property type="entry name" value="Metal-dependent hydrolases"/>
    <property type="match status" value="1"/>
</dbReference>
<dbReference type="InterPro" id="IPR016195">
    <property type="entry name" value="Pol/histidinol_Pase-like"/>
</dbReference>
<keyword evidence="10" id="KW-1185">Reference proteome</keyword>
<protein>
    <recommendedName>
        <fullName evidence="3">histidinol-phosphatase</fullName>
        <ecNumber evidence="3">3.1.3.15</ecNumber>
    </recommendedName>
</protein>
<dbReference type="Pfam" id="PF02811">
    <property type="entry name" value="PHP"/>
    <property type="match status" value="1"/>
</dbReference>
<gene>
    <name evidence="9" type="ORF">KU306_18495</name>
</gene>
<comment type="catalytic activity">
    <reaction evidence="7">
        <text>L-histidinol phosphate + H2O = L-histidinol + phosphate</text>
        <dbReference type="Rhea" id="RHEA:14465"/>
        <dbReference type="ChEBI" id="CHEBI:15377"/>
        <dbReference type="ChEBI" id="CHEBI:43474"/>
        <dbReference type="ChEBI" id="CHEBI:57699"/>
        <dbReference type="ChEBI" id="CHEBI:57980"/>
        <dbReference type="EC" id="3.1.3.15"/>
    </reaction>
</comment>
<evidence type="ECO:0000256" key="7">
    <source>
        <dbReference type="ARBA" id="ARBA00049158"/>
    </source>
</evidence>
<evidence type="ECO:0000313" key="10">
    <source>
        <dbReference type="Proteomes" id="UP001058330"/>
    </source>
</evidence>
<evidence type="ECO:0000256" key="4">
    <source>
        <dbReference type="ARBA" id="ARBA00022605"/>
    </source>
</evidence>
<evidence type="ECO:0000256" key="6">
    <source>
        <dbReference type="ARBA" id="ARBA00023102"/>
    </source>
</evidence>
<dbReference type="PANTHER" id="PTHR21039">
    <property type="entry name" value="HISTIDINOL PHOSPHATASE-RELATED"/>
    <property type="match status" value="1"/>
</dbReference>
<dbReference type="EMBL" id="CP078065">
    <property type="protein sequence ID" value="UVE52317.1"/>
    <property type="molecule type" value="Genomic_DNA"/>
</dbReference>
<dbReference type="Proteomes" id="UP001058330">
    <property type="component" value="Plasmid pHl5678-2"/>
</dbReference>
<evidence type="ECO:0000256" key="1">
    <source>
        <dbReference type="ARBA" id="ARBA00004970"/>
    </source>
</evidence>
<keyword evidence="5" id="KW-0378">Hydrolase</keyword>
<dbReference type="SUPFAM" id="SSF89550">
    <property type="entry name" value="PHP domain-like"/>
    <property type="match status" value="1"/>
</dbReference>
<dbReference type="InterPro" id="IPR004013">
    <property type="entry name" value="PHP_dom"/>
</dbReference>
<dbReference type="EC" id="3.1.3.15" evidence="3"/>
<keyword evidence="6" id="KW-0368">Histidine biosynthesis</keyword>
<feature type="domain" description="PHP" evidence="8">
    <location>
        <begin position="5"/>
        <end position="185"/>
    </location>
</feature>
<proteinExistence type="inferred from homology"/>
<keyword evidence="4" id="KW-0028">Amino-acid biosynthesis</keyword>
<comment type="pathway">
    <text evidence="1">Amino-acid biosynthesis; L-histidine biosynthesis; L-histidine from 5-phospho-alpha-D-ribose 1-diphosphate: step 8/9.</text>
</comment>
<dbReference type="InterPro" id="IPR010140">
    <property type="entry name" value="Histidinol_P_phosphatase_HisJ"/>
</dbReference>
<evidence type="ECO:0000259" key="8">
    <source>
        <dbReference type="Pfam" id="PF02811"/>
    </source>
</evidence>
<name>A0ABY5RIX5_HALLR</name>
<dbReference type="PANTHER" id="PTHR21039:SF0">
    <property type="entry name" value="HISTIDINOL-PHOSPHATASE"/>
    <property type="match status" value="1"/>
</dbReference>
<comment type="similarity">
    <text evidence="2">Belongs to the PHP hydrolase family. HisK subfamily.</text>
</comment>
<geneLocation type="plasmid" evidence="9 10">
    <name>pHl5678-2</name>
</geneLocation>
<organism evidence="9 10">
    <name type="scientific">Haloferax larsenii</name>
    <dbReference type="NCBI Taxonomy" id="302484"/>
    <lineage>
        <taxon>Archaea</taxon>
        <taxon>Methanobacteriati</taxon>
        <taxon>Methanobacteriota</taxon>
        <taxon>Stenosarchaea group</taxon>
        <taxon>Halobacteria</taxon>
        <taxon>Halobacteriales</taxon>
        <taxon>Haloferacaceae</taxon>
        <taxon>Haloferax</taxon>
    </lineage>
</organism>
<keyword evidence="9" id="KW-0614">Plasmid</keyword>
<evidence type="ECO:0000313" key="9">
    <source>
        <dbReference type="EMBL" id="UVE52317.1"/>
    </source>
</evidence>
<accession>A0ABY5RIX5</accession>
<sequence>MTDYDYHTHSIYSDGRFLRQMLKAASEAGLSGIGISDHCNVSERDAMVETRSNLGFNLDITYDRRRSAIERFREQFDIEIYDAVEMDYDPRDEDAIGEFLDEAGFQYAIGSVHHLEDVHVHYEPYFADKSEPERAALVDTYFEKLVALIDSELFDIVAHIDLFERNSALRGFATETHYRQVAEALERSKTSAELNAGRVFDDFGHYHPTPPFLQVLREYNVSFTVGTDSHAPGELTKRVPHVADFFGELGIEPARLSV</sequence>